<feature type="domain" description="Maltose/galactoside acetyltransferase" evidence="3">
    <location>
        <begin position="7"/>
        <end position="39"/>
    </location>
</feature>
<dbReference type="AlphaFoldDB" id="A0A164G0M5"/>
<evidence type="ECO:0000259" key="3">
    <source>
        <dbReference type="Pfam" id="PF12464"/>
    </source>
</evidence>
<evidence type="ECO:0000313" key="5">
    <source>
        <dbReference type="Proteomes" id="UP000076501"/>
    </source>
</evidence>
<evidence type="ECO:0000256" key="1">
    <source>
        <dbReference type="ARBA" id="ARBA00007274"/>
    </source>
</evidence>
<comment type="caution">
    <text evidence="4">The sequence shown here is derived from an EMBL/GenBank/DDBJ whole genome shotgun (WGS) entry which is preliminary data.</text>
</comment>
<accession>A0A164G0M5</accession>
<dbReference type="Pfam" id="PF12464">
    <property type="entry name" value="Mac"/>
    <property type="match status" value="1"/>
</dbReference>
<proteinExistence type="inferred from homology"/>
<reference evidence="4 5" key="1">
    <citation type="submission" date="2015-09" db="EMBL/GenBank/DDBJ databases">
        <title>Bacillus cereus food isolates.</title>
        <authorList>
            <person name="Boekhorst J."/>
        </authorList>
    </citation>
    <scope>NUCLEOTIDE SEQUENCE [LARGE SCALE GENOMIC DNA]</scope>
    <source>
        <strain evidence="4 5">B4082</strain>
    </source>
</reference>
<dbReference type="Proteomes" id="UP000076501">
    <property type="component" value="Unassembled WGS sequence"/>
</dbReference>
<dbReference type="GO" id="GO:0016407">
    <property type="term" value="F:acetyltransferase activity"/>
    <property type="evidence" value="ECO:0007669"/>
    <property type="project" value="InterPro"/>
</dbReference>
<dbReference type="InterPro" id="IPR024688">
    <property type="entry name" value="Mac_dom"/>
</dbReference>
<evidence type="ECO:0000313" key="4">
    <source>
        <dbReference type="EMBL" id="KZD36963.1"/>
    </source>
</evidence>
<organism evidence="4 5">
    <name type="scientific">Bacillus cereus</name>
    <dbReference type="NCBI Taxonomy" id="1396"/>
    <lineage>
        <taxon>Bacteria</taxon>
        <taxon>Bacillati</taxon>
        <taxon>Bacillota</taxon>
        <taxon>Bacilli</taxon>
        <taxon>Bacillales</taxon>
        <taxon>Bacillaceae</taxon>
        <taxon>Bacillus</taxon>
        <taxon>Bacillus cereus group</taxon>
    </lineage>
</organism>
<keyword evidence="2 4" id="KW-0808">Transferase</keyword>
<evidence type="ECO:0000256" key="2">
    <source>
        <dbReference type="ARBA" id="ARBA00022679"/>
    </source>
</evidence>
<gene>
    <name evidence="4" type="ORF">B4082_2164</name>
</gene>
<sequence length="44" mass="5271">MKTEKEKMILGEIYIPTDPVLVQERERSRILTRKLNETLEVKLE</sequence>
<protein>
    <submittedName>
        <fullName evidence="4">Maltose O-acetyltransferase</fullName>
    </submittedName>
</protein>
<dbReference type="PATRIC" id="fig|1396.539.peg.3379"/>
<comment type="similarity">
    <text evidence="1">Belongs to the transferase hexapeptide repeat family.</text>
</comment>
<dbReference type="EMBL" id="LJKA01000033">
    <property type="protein sequence ID" value="KZD36963.1"/>
    <property type="molecule type" value="Genomic_DNA"/>
</dbReference>
<name>A0A164G0M5_BACCE</name>